<protein>
    <submittedName>
        <fullName evidence="2">Ubiquinone/menaquinone biosynthesis C-methylase UbiE</fullName>
    </submittedName>
</protein>
<accession>A0ABS0JIG9</accession>
<dbReference type="PANTHER" id="PTHR45036:SF1">
    <property type="entry name" value="METHYLTRANSFERASE LIKE 7A"/>
    <property type="match status" value="1"/>
</dbReference>
<dbReference type="EMBL" id="JADOTX010000001">
    <property type="protein sequence ID" value="MBG6066875.1"/>
    <property type="molecule type" value="Genomic_DNA"/>
</dbReference>
<proteinExistence type="predicted"/>
<feature type="domain" description="Methyltransferase type 11" evidence="1">
    <location>
        <begin position="62"/>
        <end position="154"/>
    </location>
</feature>
<name>A0ABS0JIG9_9ACTN</name>
<organism evidence="2 3">
    <name type="scientific">Micromonospora ureilytica</name>
    <dbReference type="NCBI Taxonomy" id="709868"/>
    <lineage>
        <taxon>Bacteria</taxon>
        <taxon>Bacillati</taxon>
        <taxon>Actinomycetota</taxon>
        <taxon>Actinomycetes</taxon>
        <taxon>Micromonosporales</taxon>
        <taxon>Micromonosporaceae</taxon>
        <taxon>Micromonospora</taxon>
    </lineage>
</organism>
<evidence type="ECO:0000313" key="3">
    <source>
        <dbReference type="Proteomes" id="UP000614915"/>
    </source>
</evidence>
<sequence>MQDNRRRKSSRQNTPSLEVDVATVSHPVHARLYERLSVAMDRAGTAAFRRELVAGLSGRVIEIGAGNGRMFPHYPPGVTQVLAVEPERRLRAAAERAAATAPVPVTVVDGLAEALPAGDGEFDVAVVALVLCTVPDQASALAEISRVLRPGGQVRFFEHVAAEEATRLHRAQRLVDATLWPKLFAGCHTNRDTVAAIGAAGFEVEALRTFRFPATSNSPSSPCVLGRAIRPIQAVRD</sequence>
<dbReference type="PANTHER" id="PTHR45036">
    <property type="entry name" value="METHYLTRANSFERASE LIKE 7B"/>
    <property type="match status" value="1"/>
</dbReference>
<comment type="caution">
    <text evidence="2">The sequence shown here is derived from an EMBL/GenBank/DDBJ whole genome shotgun (WGS) entry which is preliminary data.</text>
</comment>
<dbReference type="InterPro" id="IPR013216">
    <property type="entry name" value="Methyltransf_11"/>
</dbReference>
<gene>
    <name evidence="2" type="ORF">IW248_003162</name>
</gene>
<keyword evidence="3" id="KW-1185">Reference proteome</keyword>
<dbReference type="InterPro" id="IPR029063">
    <property type="entry name" value="SAM-dependent_MTases_sf"/>
</dbReference>
<evidence type="ECO:0000313" key="2">
    <source>
        <dbReference type="EMBL" id="MBG6066875.1"/>
    </source>
</evidence>
<dbReference type="SUPFAM" id="SSF53335">
    <property type="entry name" value="S-adenosyl-L-methionine-dependent methyltransferases"/>
    <property type="match status" value="1"/>
</dbReference>
<dbReference type="RefSeq" id="WP_196927600.1">
    <property type="nucleotide sequence ID" value="NZ_JADOTX010000001.1"/>
</dbReference>
<dbReference type="Pfam" id="PF08241">
    <property type="entry name" value="Methyltransf_11"/>
    <property type="match status" value="1"/>
</dbReference>
<dbReference type="Proteomes" id="UP000614915">
    <property type="component" value="Unassembled WGS sequence"/>
</dbReference>
<dbReference type="CDD" id="cd02440">
    <property type="entry name" value="AdoMet_MTases"/>
    <property type="match status" value="1"/>
</dbReference>
<dbReference type="InterPro" id="IPR052356">
    <property type="entry name" value="Thiol_S-MT"/>
</dbReference>
<keyword evidence="2" id="KW-0830">Ubiquinone</keyword>
<dbReference type="Gene3D" id="3.40.50.150">
    <property type="entry name" value="Vaccinia Virus protein VP39"/>
    <property type="match status" value="1"/>
</dbReference>
<reference evidence="2 3" key="1">
    <citation type="submission" date="2020-11" db="EMBL/GenBank/DDBJ databases">
        <title>Sequencing the genomes of 1000 actinobacteria strains.</title>
        <authorList>
            <person name="Klenk H.-P."/>
        </authorList>
    </citation>
    <scope>NUCLEOTIDE SEQUENCE [LARGE SCALE GENOMIC DNA]</scope>
    <source>
        <strain evidence="2 3">DSM 101692</strain>
    </source>
</reference>
<evidence type="ECO:0000259" key="1">
    <source>
        <dbReference type="Pfam" id="PF08241"/>
    </source>
</evidence>